<keyword evidence="1" id="KW-0732">Signal</keyword>
<name>A0A0D0CN70_9AGAM</name>
<evidence type="ECO:0000313" key="2">
    <source>
        <dbReference type="EMBL" id="KIK72101.1"/>
    </source>
</evidence>
<gene>
    <name evidence="2" type="ORF">PAXRUDRAFT_22400</name>
</gene>
<reference evidence="3" key="2">
    <citation type="submission" date="2015-01" db="EMBL/GenBank/DDBJ databases">
        <title>Evolutionary Origins and Diversification of the Mycorrhizal Mutualists.</title>
        <authorList>
            <consortium name="DOE Joint Genome Institute"/>
            <consortium name="Mycorrhizal Genomics Consortium"/>
            <person name="Kohler A."/>
            <person name="Kuo A."/>
            <person name="Nagy L.G."/>
            <person name="Floudas D."/>
            <person name="Copeland A."/>
            <person name="Barry K.W."/>
            <person name="Cichocki N."/>
            <person name="Veneault-Fourrey C."/>
            <person name="LaButti K."/>
            <person name="Lindquist E.A."/>
            <person name="Lipzen A."/>
            <person name="Lundell T."/>
            <person name="Morin E."/>
            <person name="Murat C."/>
            <person name="Riley R."/>
            <person name="Ohm R."/>
            <person name="Sun H."/>
            <person name="Tunlid A."/>
            <person name="Henrissat B."/>
            <person name="Grigoriev I.V."/>
            <person name="Hibbett D.S."/>
            <person name="Martin F."/>
        </authorList>
    </citation>
    <scope>NUCLEOTIDE SEQUENCE [LARGE SCALE GENOMIC DNA]</scope>
    <source>
        <strain evidence="3">Ve08.2h10</strain>
    </source>
</reference>
<organism evidence="2 3">
    <name type="scientific">Paxillus rubicundulus Ve08.2h10</name>
    <dbReference type="NCBI Taxonomy" id="930991"/>
    <lineage>
        <taxon>Eukaryota</taxon>
        <taxon>Fungi</taxon>
        <taxon>Dikarya</taxon>
        <taxon>Basidiomycota</taxon>
        <taxon>Agaricomycotina</taxon>
        <taxon>Agaricomycetes</taxon>
        <taxon>Agaricomycetidae</taxon>
        <taxon>Boletales</taxon>
        <taxon>Paxilineae</taxon>
        <taxon>Paxillaceae</taxon>
        <taxon>Paxillus</taxon>
    </lineage>
</organism>
<dbReference type="AlphaFoldDB" id="A0A0D0CN70"/>
<protein>
    <submittedName>
        <fullName evidence="2">Uncharacterized protein</fullName>
    </submittedName>
</protein>
<dbReference type="InParanoid" id="A0A0D0CN70"/>
<dbReference type="Proteomes" id="UP000054538">
    <property type="component" value="Unassembled WGS sequence"/>
</dbReference>
<feature type="chain" id="PRO_5002208732" evidence="1">
    <location>
        <begin position="22"/>
        <end position="53"/>
    </location>
</feature>
<reference evidence="2 3" key="1">
    <citation type="submission" date="2014-04" db="EMBL/GenBank/DDBJ databases">
        <authorList>
            <consortium name="DOE Joint Genome Institute"/>
            <person name="Kuo A."/>
            <person name="Kohler A."/>
            <person name="Jargeat P."/>
            <person name="Nagy L.G."/>
            <person name="Floudas D."/>
            <person name="Copeland A."/>
            <person name="Barry K.W."/>
            <person name="Cichocki N."/>
            <person name="Veneault-Fourrey C."/>
            <person name="LaButti K."/>
            <person name="Lindquist E.A."/>
            <person name="Lipzen A."/>
            <person name="Lundell T."/>
            <person name="Morin E."/>
            <person name="Murat C."/>
            <person name="Sun H."/>
            <person name="Tunlid A."/>
            <person name="Henrissat B."/>
            <person name="Grigoriev I.V."/>
            <person name="Hibbett D.S."/>
            <person name="Martin F."/>
            <person name="Nordberg H.P."/>
            <person name="Cantor M.N."/>
            <person name="Hua S.X."/>
        </authorList>
    </citation>
    <scope>NUCLEOTIDE SEQUENCE [LARGE SCALE GENOMIC DNA]</scope>
    <source>
        <strain evidence="2 3">Ve08.2h10</strain>
    </source>
</reference>
<proteinExistence type="predicted"/>
<accession>A0A0D0CN70</accession>
<evidence type="ECO:0000256" key="1">
    <source>
        <dbReference type="SAM" id="SignalP"/>
    </source>
</evidence>
<feature type="signal peptide" evidence="1">
    <location>
        <begin position="1"/>
        <end position="21"/>
    </location>
</feature>
<dbReference type="HOGENOM" id="CLU_3069386_0_0_1"/>
<keyword evidence="3" id="KW-1185">Reference proteome</keyword>
<sequence>MAVTWTIVILAVTSSSSSTQSSSLGPFVDLGGHHIVNHHDSPPSLFYRTLPSI</sequence>
<evidence type="ECO:0000313" key="3">
    <source>
        <dbReference type="Proteomes" id="UP000054538"/>
    </source>
</evidence>
<dbReference type="EMBL" id="KN831237">
    <property type="protein sequence ID" value="KIK72101.1"/>
    <property type="molecule type" value="Genomic_DNA"/>
</dbReference>